<dbReference type="InterPro" id="IPR041633">
    <property type="entry name" value="Polbeta"/>
</dbReference>
<name>A0A4U2Z5S9_9BACT</name>
<dbReference type="Proteomes" id="UP000309561">
    <property type="component" value="Unassembled WGS sequence"/>
</dbReference>
<keyword evidence="2" id="KW-0808">Transferase</keyword>
<dbReference type="OrthoDB" id="5334523at2"/>
<dbReference type="Pfam" id="PF18765">
    <property type="entry name" value="Polbeta"/>
    <property type="match status" value="1"/>
</dbReference>
<evidence type="ECO:0000313" key="3">
    <source>
        <dbReference type="Proteomes" id="UP000309561"/>
    </source>
</evidence>
<feature type="domain" description="Polymerase beta nucleotidyltransferase" evidence="1">
    <location>
        <begin position="14"/>
        <end position="100"/>
    </location>
</feature>
<dbReference type="PANTHER" id="PTHR43852:SF2">
    <property type="entry name" value="PROTEIN ADENYLYLTRANSFERASE MNTA"/>
    <property type="match status" value="1"/>
</dbReference>
<sequence>MRATKESILHYLKELKAEFSKEGITAFALFGSFAKDTQTVYSDIDIAISKKNDYLSDNSSYSYFETIEKIKDKIRKKFHRNIDIFDLDSQSPLKETIQKELIYV</sequence>
<dbReference type="GO" id="GO:0016740">
    <property type="term" value="F:transferase activity"/>
    <property type="evidence" value="ECO:0007669"/>
    <property type="project" value="UniProtKB-KW"/>
</dbReference>
<dbReference type="RefSeq" id="WP_137013263.1">
    <property type="nucleotide sequence ID" value="NZ_SZPX01000004.1"/>
</dbReference>
<dbReference type="PANTHER" id="PTHR43852">
    <property type="entry name" value="NUCLEOTIDYLTRANSFERASE"/>
    <property type="match status" value="1"/>
</dbReference>
<proteinExistence type="predicted"/>
<dbReference type="InterPro" id="IPR043519">
    <property type="entry name" value="NT_sf"/>
</dbReference>
<comment type="caution">
    <text evidence="2">The sequence shown here is derived from an EMBL/GenBank/DDBJ whole genome shotgun (WGS) entry which is preliminary data.</text>
</comment>
<keyword evidence="3" id="KW-1185">Reference proteome</keyword>
<dbReference type="InterPro" id="IPR052930">
    <property type="entry name" value="TA_antitoxin_MntA"/>
</dbReference>
<organism evidence="2 3">
    <name type="scientific">Sulfurimonas crateris</name>
    <dbReference type="NCBI Taxonomy" id="2574727"/>
    <lineage>
        <taxon>Bacteria</taxon>
        <taxon>Pseudomonadati</taxon>
        <taxon>Campylobacterota</taxon>
        <taxon>Epsilonproteobacteria</taxon>
        <taxon>Campylobacterales</taxon>
        <taxon>Sulfurimonadaceae</taxon>
        <taxon>Sulfurimonas</taxon>
    </lineage>
</organism>
<reference evidence="2 3" key="1">
    <citation type="submission" date="2019-04" db="EMBL/GenBank/DDBJ databases">
        <title>Sulfurimonas crateris sp. nov. a facultative anaerobic sulfur-oxidizing chemolithautotrophic bacterium isolated from a terrestrial mud vulcano.</title>
        <authorList>
            <person name="Ratnikova N.M."/>
            <person name="Slobodkin A.I."/>
            <person name="Merkel A.Y."/>
            <person name="Novikov A."/>
            <person name="Bonch-Osmolovskaya E.A."/>
            <person name="Slobodkina G.B."/>
        </authorList>
    </citation>
    <scope>NUCLEOTIDE SEQUENCE [LARGE SCALE GENOMIC DNA]</scope>
    <source>
        <strain evidence="2 3">SN118</strain>
    </source>
</reference>
<dbReference type="Gene3D" id="3.30.460.10">
    <property type="entry name" value="Beta Polymerase, domain 2"/>
    <property type="match status" value="1"/>
</dbReference>
<dbReference type="CDD" id="cd05403">
    <property type="entry name" value="NT_KNTase_like"/>
    <property type="match status" value="1"/>
</dbReference>
<dbReference type="SUPFAM" id="SSF81301">
    <property type="entry name" value="Nucleotidyltransferase"/>
    <property type="match status" value="1"/>
</dbReference>
<gene>
    <name evidence="2" type="ORF">FCU45_05845</name>
</gene>
<protein>
    <submittedName>
        <fullName evidence="2">Nucleotidyltransferase domain-containing protein</fullName>
    </submittedName>
</protein>
<dbReference type="AlphaFoldDB" id="A0A4U2Z5S9"/>
<accession>A0A4U2Z5S9</accession>
<evidence type="ECO:0000313" key="2">
    <source>
        <dbReference type="EMBL" id="TKI69577.1"/>
    </source>
</evidence>
<evidence type="ECO:0000259" key="1">
    <source>
        <dbReference type="Pfam" id="PF18765"/>
    </source>
</evidence>
<dbReference type="EMBL" id="SZPX01000004">
    <property type="protein sequence ID" value="TKI69577.1"/>
    <property type="molecule type" value="Genomic_DNA"/>
</dbReference>